<sequence>MIRIIFFCCMALAVAQASPAINIAAQAEQLKEQIDKWEDSLHELPSTLAFLGIKSSKDIINFVNSFKFALNSEQAEQLDLIVQFLQDPKIMSQMDLALQTLPELGPLFHGVRTFLDGPDGKPLLDAVAQVLPEIEETSALVFNQLLESYIQVYPQIAKTVEDINVVLQTPEVKGVFPKFLALPEVIKLDEIGQRYGLNVLGGLNELNAVLNP</sequence>
<comment type="caution">
    <text evidence="2">The sequence shown here is derived from an EMBL/GenBank/DDBJ whole genome shotgun (WGS) entry which is preliminary data.</text>
</comment>
<dbReference type="AlphaFoldDB" id="A0A8J2MDG3"/>
<name>A0A8J2MDG3_9HEXA</name>
<keyword evidence="3" id="KW-1185">Reference proteome</keyword>
<dbReference type="Proteomes" id="UP000708208">
    <property type="component" value="Unassembled WGS sequence"/>
</dbReference>
<dbReference type="EMBL" id="CAJVCH010571376">
    <property type="protein sequence ID" value="CAG7837366.1"/>
    <property type="molecule type" value="Genomic_DNA"/>
</dbReference>
<keyword evidence="1" id="KW-0732">Signal</keyword>
<reference evidence="2" key="1">
    <citation type="submission" date="2021-06" db="EMBL/GenBank/DDBJ databases">
        <authorList>
            <person name="Hodson N. C."/>
            <person name="Mongue J. A."/>
            <person name="Jaron S. K."/>
        </authorList>
    </citation>
    <scope>NUCLEOTIDE SEQUENCE</scope>
</reference>
<accession>A0A8J2MDG3</accession>
<proteinExistence type="predicted"/>
<gene>
    <name evidence="2" type="ORF">AFUS01_LOCUS46489</name>
</gene>
<organism evidence="2 3">
    <name type="scientific">Allacma fusca</name>
    <dbReference type="NCBI Taxonomy" id="39272"/>
    <lineage>
        <taxon>Eukaryota</taxon>
        <taxon>Metazoa</taxon>
        <taxon>Ecdysozoa</taxon>
        <taxon>Arthropoda</taxon>
        <taxon>Hexapoda</taxon>
        <taxon>Collembola</taxon>
        <taxon>Symphypleona</taxon>
        <taxon>Sminthuridae</taxon>
        <taxon>Allacma</taxon>
    </lineage>
</organism>
<evidence type="ECO:0000313" key="2">
    <source>
        <dbReference type="EMBL" id="CAG7837366.1"/>
    </source>
</evidence>
<feature type="signal peptide" evidence="1">
    <location>
        <begin position="1"/>
        <end position="17"/>
    </location>
</feature>
<evidence type="ECO:0000313" key="3">
    <source>
        <dbReference type="Proteomes" id="UP000708208"/>
    </source>
</evidence>
<protein>
    <submittedName>
        <fullName evidence="2">Uncharacterized protein</fullName>
    </submittedName>
</protein>
<feature type="chain" id="PRO_5035260592" evidence="1">
    <location>
        <begin position="18"/>
        <end position="212"/>
    </location>
</feature>
<evidence type="ECO:0000256" key="1">
    <source>
        <dbReference type="SAM" id="SignalP"/>
    </source>
</evidence>